<keyword evidence="1" id="KW-0175">Coiled coil</keyword>
<sequence>MKERKFSVLDAKKKMMKGPNLSTAPNLVARDYVVMEFRFSDFSEDDKEKIKQDAEELSQKANKKGANSGEKRTAIVVENDAYAGVLAEFATVYYLNSLNLGRAFRPKVTDLSNQIDVVWEFNDNLSKTVEVRSSFVNNGLVFGLFVIDDKTKQPYFDIIGPYYQKNYKADYEPTKDLYARVLFEQKKYDIKNRFIKNDEPFYLIGLLSGKELIKLDYHKSLTENDATNIVDGDYYVAPINHIWDIAEFKEILPKK</sequence>
<dbReference type="AlphaFoldDB" id="A0A943HMF6"/>
<accession>A0A943HMF6</accession>
<proteinExistence type="predicted"/>
<feature type="coiled-coil region" evidence="1">
    <location>
        <begin position="40"/>
        <end position="67"/>
    </location>
</feature>
<comment type="caution">
    <text evidence="2">The sequence shown here is derived from an EMBL/GenBank/DDBJ whole genome shotgun (WGS) entry which is preliminary data.</text>
</comment>
<organism evidence="2 3">
    <name type="scientific">Streptococcus parasanguinis</name>
    <dbReference type="NCBI Taxonomy" id="1318"/>
    <lineage>
        <taxon>Bacteria</taxon>
        <taxon>Bacillati</taxon>
        <taxon>Bacillota</taxon>
        <taxon>Bacilli</taxon>
        <taxon>Lactobacillales</taxon>
        <taxon>Streptococcaceae</taxon>
        <taxon>Streptococcus</taxon>
    </lineage>
</organism>
<dbReference type="EMBL" id="JAGZFP010000020">
    <property type="protein sequence ID" value="MBS5359001.1"/>
    <property type="molecule type" value="Genomic_DNA"/>
</dbReference>
<name>A0A943HMF6_STRPA</name>
<reference evidence="2" key="1">
    <citation type="submission" date="2021-02" db="EMBL/GenBank/DDBJ databases">
        <title>Infant gut strain persistence is associated with maternal origin, phylogeny, and functional potential including surface adhesion and iron acquisition.</title>
        <authorList>
            <person name="Lou Y.C."/>
        </authorList>
    </citation>
    <scope>NUCLEOTIDE SEQUENCE</scope>
    <source>
        <strain evidence="2">L3_098_011G1_dasL3_098_011G1_concoct_7</strain>
    </source>
</reference>
<protein>
    <submittedName>
        <fullName evidence="2">Uncharacterized protein</fullName>
    </submittedName>
</protein>
<gene>
    <name evidence="2" type="ORF">KHX87_07860</name>
</gene>
<evidence type="ECO:0000313" key="3">
    <source>
        <dbReference type="Proteomes" id="UP000709219"/>
    </source>
</evidence>
<evidence type="ECO:0000313" key="2">
    <source>
        <dbReference type="EMBL" id="MBS5359001.1"/>
    </source>
</evidence>
<evidence type="ECO:0000256" key="1">
    <source>
        <dbReference type="SAM" id="Coils"/>
    </source>
</evidence>
<dbReference type="RefSeq" id="WP_247923440.1">
    <property type="nucleotide sequence ID" value="NZ_JALDVF010000002.1"/>
</dbReference>
<dbReference type="Proteomes" id="UP000709219">
    <property type="component" value="Unassembled WGS sequence"/>
</dbReference>